<dbReference type="Gramene" id="FCD_00012541-RA">
    <property type="protein sequence ID" value="FCD_00012541-RA:cds"/>
    <property type="gene ID" value="FCD_00012541"/>
</dbReference>
<comment type="caution">
    <text evidence="1">The sequence shown here is derived from an EMBL/GenBank/DDBJ whole genome shotgun (WGS) entry which is preliminary data.</text>
</comment>
<accession>A0AA88AR26</accession>
<keyword evidence="2" id="KW-1185">Reference proteome</keyword>
<dbReference type="Proteomes" id="UP001187192">
    <property type="component" value="Unassembled WGS sequence"/>
</dbReference>
<dbReference type="EMBL" id="BTGU01000035">
    <property type="protein sequence ID" value="GMN50758.1"/>
    <property type="molecule type" value="Genomic_DNA"/>
</dbReference>
<evidence type="ECO:0000313" key="2">
    <source>
        <dbReference type="Proteomes" id="UP001187192"/>
    </source>
</evidence>
<dbReference type="AlphaFoldDB" id="A0AA88AR26"/>
<organism evidence="1 2">
    <name type="scientific">Ficus carica</name>
    <name type="common">Common fig</name>
    <dbReference type="NCBI Taxonomy" id="3494"/>
    <lineage>
        <taxon>Eukaryota</taxon>
        <taxon>Viridiplantae</taxon>
        <taxon>Streptophyta</taxon>
        <taxon>Embryophyta</taxon>
        <taxon>Tracheophyta</taxon>
        <taxon>Spermatophyta</taxon>
        <taxon>Magnoliopsida</taxon>
        <taxon>eudicotyledons</taxon>
        <taxon>Gunneridae</taxon>
        <taxon>Pentapetalae</taxon>
        <taxon>rosids</taxon>
        <taxon>fabids</taxon>
        <taxon>Rosales</taxon>
        <taxon>Moraceae</taxon>
        <taxon>Ficeae</taxon>
        <taxon>Ficus</taxon>
    </lineage>
</organism>
<evidence type="ECO:0000313" key="1">
    <source>
        <dbReference type="EMBL" id="GMN50758.1"/>
    </source>
</evidence>
<sequence length="89" mass="10226">MAKSNTVDLKESMWWSKVMDLKATMAWSKVVDLKASKLVKTRALNTTPLSLKDHSKYAYNILPNRSKGNHGLEFCIFAITSIWEYEKCI</sequence>
<proteinExistence type="predicted"/>
<gene>
    <name evidence="1" type="ORF">TIFTF001_019922</name>
</gene>
<name>A0AA88AR26_FICCA</name>
<protein>
    <submittedName>
        <fullName evidence="1">Uncharacterized protein</fullName>
    </submittedName>
</protein>
<reference evidence="1" key="1">
    <citation type="submission" date="2023-07" db="EMBL/GenBank/DDBJ databases">
        <title>draft genome sequence of fig (Ficus carica).</title>
        <authorList>
            <person name="Takahashi T."/>
            <person name="Nishimura K."/>
        </authorList>
    </citation>
    <scope>NUCLEOTIDE SEQUENCE</scope>
</reference>